<name>A0A0N8P0P3_DROAN</name>
<dbReference type="GeneID" id="26513658"/>
<organism evidence="2 3">
    <name type="scientific">Drosophila ananassae</name>
    <name type="common">Fruit fly</name>
    <dbReference type="NCBI Taxonomy" id="7217"/>
    <lineage>
        <taxon>Eukaryota</taxon>
        <taxon>Metazoa</taxon>
        <taxon>Ecdysozoa</taxon>
        <taxon>Arthropoda</taxon>
        <taxon>Hexapoda</taxon>
        <taxon>Insecta</taxon>
        <taxon>Pterygota</taxon>
        <taxon>Neoptera</taxon>
        <taxon>Endopterygota</taxon>
        <taxon>Diptera</taxon>
        <taxon>Brachycera</taxon>
        <taxon>Muscomorpha</taxon>
        <taxon>Ephydroidea</taxon>
        <taxon>Drosophilidae</taxon>
        <taxon>Drosophila</taxon>
        <taxon>Sophophora</taxon>
    </lineage>
</organism>
<protein>
    <submittedName>
        <fullName evidence="2">Uncharacterized protein, isoform A</fullName>
    </submittedName>
</protein>
<dbReference type="InParanoid" id="A0A0N8P0P3"/>
<evidence type="ECO:0000313" key="3">
    <source>
        <dbReference type="Proteomes" id="UP000007801"/>
    </source>
</evidence>
<reference evidence="2 3" key="1">
    <citation type="journal article" date="2007" name="Nature">
        <title>Evolution of genes and genomes on the Drosophila phylogeny.</title>
        <authorList>
            <consortium name="Drosophila 12 Genomes Consortium"/>
            <person name="Clark A.G."/>
            <person name="Eisen M.B."/>
            <person name="Smith D.R."/>
            <person name="Bergman C.M."/>
            <person name="Oliver B."/>
            <person name="Markow T.A."/>
            <person name="Kaufman T.C."/>
            <person name="Kellis M."/>
            <person name="Gelbart W."/>
            <person name="Iyer V.N."/>
            <person name="Pollard D.A."/>
            <person name="Sackton T.B."/>
            <person name="Larracuente A.M."/>
            <person name="Singh N.D."/>
            <person name="Abad J.P."/>
            <person name="Abt D.N."/>
            <person name="Adryan B."/>
            <person name="Aguade M."/>
            <person name="Akashi H."/>
            <person name="Anderson W.W."/>
            <person name="Aquadro C.F."/>
            <person name="Ardell D.H."/>
            <person name="Arguello R."/>
            <person name="Artieri C.G."/>
            <person name="Barbash D.A."/>
            <person name="Barker D."/>
            <person name="Barsanti P."/>
            <person name="Batterham P."/>
            <person name="Batzoglou S."/>
            <person name="Begun D."/>
            <person name="Bhutkar A."/>
            <person name="Blanco E."/>
            <person name="Bosak S.A."/>
            <person name="Bradley R.K."/>
            <person name="Brand A.D."/>
            <person name="Brent M.R."/>
            <person name="Brooks A.N."/>
            <person name="Brown R.H."/>
            <person name="Butlin R.K."/>
            <person name="Caggese C."/>
            <person name="Calvi B.R."/>
            <person name="Bernardo de Carvalho A."/>
            <person name="Caspi A."/>
            <person name="Castrezana S."/>
            <person name="Celniker S.E."/>
            <person name="Chang J.L."/>
            <person name="Chapple C."/>
            <person name="Chatterji S."/>
            <person name="Chinwalla A."/>
            <person name="Civetta A."/>
            <person name="Clifton S.W."/>
            <person name="Comeron J.M."/>
            <person name="Costello J.C."/>
            <person name="Coyne J.A."/>
            <person name="Daub J."/>
            <person name="David R.G."/>
            <person name="Delcher A.L."/>
            <person name="Delehaunty K."/>
            <person name="Do C.B."/>
            <person name="Ebling H."/>
            <person name="Edwards K."/>
            <person name="Eickbush T."/>
            <person name="Evans J.D."/>
            <person name="Filipski A."/>
            <person name="Findeiss S."/>
            <person name="Freyhult E."/>
            <person name="Fulton L."/>
            <person name="Fulton R."/>
            <person name="Garcia A.C."/>
            <person name="Gardiner A."/>
            <person name="Garfield D.A."/>
            <person name="Garvin B.E."/>
            <person name="Gibson G."/>
            <person name="Gilbert D."/>
            <person name="Gnerre S."/>
            <person name="Godfrey J."/>
            <person name="Good R."/>
            <person name="Gotea V."/>
            <person name="Gravely B."/>
            <person name="Greenberg A.J."/>
            <person name="Griffiths-Jones S."/>
            <person name="Gross S."/>
            <person name="Guigo R."/>
            <person name="Gustafson E.A."/>
            <person name="Haerty W."/>
            <person name="Hahn M.W."/>
            <person name="Halligan D.L."/>
            <person name="Halpern A.L."/>
            <person name="Halter G.M."/>
            <person name="Han M.V."/>
            <person name="Heger A."/>
            <person name="Hillier L."/>
            <person name="Hinrichs A.S."/>
            <person name="Holmes I."/>
            <person name="Hoskins R.A."/>
            <person name="Hubisz M.J."/>
            <person name="Hultmark D."/>
            <person name="Huntley M.A."/>
            <person name="Jaffe D.B."/>
            <person name="Jagadeeshan S."/>
            <person name="Jeck W.R."/>
            <person name="Johnson J."/>
            <person name="Jones C.D."/>
            <person name="Jordan W.C."/>
            <person name="Karpen G.H."/>
            <person name="Kataoka E."/>
            <person name="Keightley P.D."/>
            <person name="Kheradpour P."/>
            <person name="Kirkness E.F."/>
            <person name="Koerich L.B."/>
            <person name="Kristiansen K."/>
            <person name="Kudrna D."/>
            <person name="Kulathinal R.J."/>
            <person name="Kumar S."/>
            <person name="Kwok R."/>
            <person name="Lander E."/>
            <person name="Langley C.H."/>
            <person name="Lapoint R."/>
            <person name="Lazzaro B.P."/>
            <person name="Lee S.J."/>
            <person name="Levesque L."/>
            <person name="Li R."/>
            <person name="Lin C.F."/>
            <person name="Lin M.F."/>
            <person name="Lindblad-Toh K."/>
            <person name="Llopart A."/>
            <person name="Long M."/>
            <person name="Low L."/>
            <person name="Lozovsky E."/>
            <person name="Lu J."/>
            <person name="Luo M."/>
            <person name="Machado C.A."/>
            <person name="Makalowski W."/>
            <person name="Marzo M."/>
            <person name="Matsuda M."/>
            <person name="Matzkin L."/>
            <person name="McAllister B."/>
            <person name="McBride C.S."/>
            <person name="McKernan B."/>
            <person name="McKernan K."/>
            <person name="Mendez-Lago M."/>
            <person name="Minx P."/>
            <person name="Mollenhauer M.U."/>
            <person name="Montooth K."/>
            <person name="Mount S.M."/>
            <person name="Mu X."/>
            <person name="Myers E."/>
            <person name="Negre B."/>
            <person name="Newfeld S."/>
            <person name="Nielsen R."/>
            <person name="Noor M.A."/>
            <person name="O'Grady P."/>
            <person name="Pachter L."/>
            <person name="Papaceit M."/>
            <person name="Parisi M.J."/>
            <person name="Parisi M."/>
            <person name="Parts L."/>
            <person name="Pedersen J.S."/>
            <person name="Pesole G."/>
            <person name="Phillippy A.M."/>
            <person name="Ponting C.P."/>
            <person name="Pop M."/>
            <person name="Porcelli D."/>
            <person name="Powell J.R."/>
            <person name="Prohaska S."/>
            <person name="Pruitt K."/>
            <person name="Puig M."/>
            <person name="Quesneville H."/>
            <person name="Ram K.R."/>
            <person name="Rand D."/>
            <person name="Rasmussen M.D."/>
            <person name="Reed L.K."/>
            <person name="Reenan R."/>
            <person name="Reily A."/>
            <person name="Remington K.A."/>
            <person name="Rieger T.T."/>
            <person name="Ritchie M.G."/>
            <person name="Robin C."/>
            <person name="Rogers Y.H."/>
            <person name="Rohde C."/>
            <person name="Rozas J."/>
            <person name="Rubenfield M.J."/>
            <person name="Ruiz A."/>
            <person name="Russo S."/>
            <person name="Salzberg S.L."/>
            <person name="Sanchez-Gracia A."/>
            <person name="Saranga D.J."/>
            <person name="Sato H."/>
            <person name="Schaeffer S.W."/>
            <person name="Schatz M.C."/>
            <person name="Schlenke T."/>
            <person name="Schwartz R."/>
            <person name="Segarra C."/>
            <person name="Singh R.S."/>
            <person name="Sirot L."/>
            <person name="Sirota M."/>
            <person name="Sisneros N.B."/>
            <person name="Smith C.D."/>
            <person name="Smith T.F."/>
            <person name="Spieth J."/>
            <person name="Stage D.E."/>
            <person name="Stark A."/>
            <person name="Stephan W."/>
            <person name="Strausberg R.L."/>
            <person name="Strempel S."/>
            <person name="Sturgill D."/>
            <person name="Sutton G."/>
            <person name="Sutton G.G."/>
            <person name="Tao W."/>
            <person name="Teichmann S."/>
            <person name="Tobari Y.N."/>
            <person name="Tomimura Y."/>
            <person name="Tsolas J.M."/>
            <person name="Valente V.L."/>
            <person name="Venter E."/>
            <person name="Venter J.C."/>
            <person name="Vicario S."/>
            <person name="Vieira F.G."/>
            <person name="Vilella A.J."/>
            <person name="Villasante A."/>
            <person name="Walenz B."/>
            <person name="Wang J."/>
            <person name="Wasserman M."/>
            <person name="Watts T."/>
            <person name="Wilson D."/>
            <person name="Wilson R.K."/>
            <person name="Wing R.A."/>
            <person name="Wolfner M.F."/>
            <person name="Wong A."/>
            <person name="Wong G.K."/>
            <person name="Wu C.I."/>
            <person name="Wu G."/>
            <person name="Yamamoto D."/>
            <person name="Yang H.P."/>
            <person name="Yang S.P."/>
            <person name="Yorke J.A."/>
            <person name="Yoshida K."/>
            <person name="Zdobnov E."/>
            <person name="Zhang P."/>
            <person name="Zhang Y."/>
            <person name="Zimin A.V."/>
            <person name="Baldwin J."/>
            <person name="Abdouelleil A."/>
            <person name="Abdulkadir J."/>
            <person name="Abebe A."/>
            <person name="Abera B."/>
            <person name="Abreu J."/>
            <person name="Acer S.C."/>
            <person name="Aftuck L."/>
            <person name="Alexander A."/>
            <person name="An P."/>
            <person name="Anderson E."/>
            <person name="Anderson S."/>
            <person name="Arachi H."/>
            <person name="Azer M."/>
            <person name="Bachantsang P."/>
            <person name="Barry A."/>
            <person name="Bayul T."/>
            <person name="Berlin A."/>
            <person name="Bessette D."/>
            <person name="Bloom T."/>
            <person name="Blye J."/>
            <person name="Boguslavskiy L."/>
            <person name="Bonnet C."/>
            <person name="Boukhgalter B."/>
            <person name="Bourzgui I."/>
            <person name="Brown A."/>
            <person name="Cahill P."/>
            <person name="Channer S."/>
            <person name="Cheshatsang Y."/>
            <person name="Chuda L."/>
            <person name="Citroen M."/>
            <person name="Collymore A."/>
            <person name="Cooke P."/>
            <person name="Costello M."/>
            <person name="D'Aco K."/>
            <person name="Daza R."/>
            <person name="De Haan G."/>
            <person name="DeGray S."/>
            <person name="DeMaso C."/>
            <person name="Dhargay N."/>
            <person name="Dooley K."/>
            <person name="Dooley E."/>
            <person name="Doricent M."/>
            <person name="Dorje P."/>
            <person name="Dorjee K."/>
            <person name="Dupes A."/>
            <person name="Elong R."/>
            <person name="Falk J."/>
            <person name="Farina A."/>
            <person name="Faro S."/>
            <person name="Ferguson D."/>
            <person name="Fisher S."/>
            <person name="Foley C.D."/>
            <person name="Franke A."/>
            <person name="Friedrich D."/>
            <person name="Gadbois L."/>
            <person name="Gearin G."/>
            <person name="Gearin C.R."/>
            <person name="Giannoukos G."/>
            <person name="Goode T."/>
            <person name="Graham J."/>
            <person name="Grandbois E."/>
            <person name="Grewal S."/>
            <person name="Gyaltsen K."/>
            <person name="Hafez N."/>
            <person name="Hagos B."/>
            <person name="Hall J."/>
            <person name="Henson C."/>
            <person name="Hollinger A."/>
            <person name="Honan T."/>
            <person name="Huard M.D."/>
            <person name="Hughes L."/>
            <person name="Hurhula B."/>
            <person name="Husby M.E."/>
            <person name="Kamat A."/>
            <person name="Kanga B."/>
            <person name="Kashin S."/>
            <person name="Khazanovich D."/>
            <person name="Kisner P."/>
            <person name="Lance K."/>
            <person name="Lara M."/>
            <person name="Lee W."/>
            <person name="Lennon N."/>
            <person name="Letendre F."/>
            <person name="LeVine R."/>
            <person name="Lipovsky A."/>
            <person name="Liu X."/>
            <person name="Liu J."/>
            <person name="Liu S."/>
            <person name="Lokyitsang T."/>
            <person name="Lokyitsang Y."/>
            <person name="Lubonja R."/>
            <person name="Lui A."/>
            <person name="MacDonald P."/>
            <person name="Magnisalis V."/>
            <person name="Maru K."/>
            <person name="Matthews C."/>
            <person name="McCusker W."/>
            <person name="McDonough S."/>
            <person name="Mehta T."/>
            <person name="Meldrim J."/>
            <person name="Meneus L."/>
            <person name="Mihai O."/>
            <person name="Mihalev A."/>
            <person name="Mihova T."/>
            <person name="Mittelman R."/>
            <person name="Mlenga V."/>
            <person name="Montmayeur A."/>
            <person name="Mulrain L."/>
            <person name="Navidi A."/>
            <person name="Naylor J."/>
            <person name="Negash T."/>
            <person name="Nguyen T."/>
            <person name="Nguyen N."/>
            <person name="Nicol R."/>
            <person name="Norbu C."/>
            <person name="Norbu N."/>
            <person name="Novod N."/>
            <person name="O'Neill B."/>
            <person name="Osman S."/>
            <person name="Markiewicz E."/>
            <person name="Oyono O.L."/>
            <person name="Patti C."/>
            <person name="Phunkhang P."/>
            <person name="Pierre F."/>
            <person name="Priest M."/>
            <person name="Raghuraman S."/>
            <person name="Rege F."/>
            <person name="Reyes R."/>
            <person name="Rise C."/>
            <person name="Rogov P."/>
            <person name="Ross K."/>
            <person name="Ryan E."/>
            <person name="Settipalli S."/>
            <person name="Shea T."/>
            <person name="Sherpa N."/>
            <person name="Shi L."/>
            <person name="Shih D."/>
            <person name="Sparrow T."/>
            <person name="Spaulding J."/>
            <person name="Stalker J."/>
            <person name="Stange-Thomann N."/>
            <person name="Stavropoulos S."/>
            <person name="Stone C."/>
            <person name="Strader C."/>
            <person name="Tesfaye S."/>
            <person name="Thomson T."/>
            <person name="Thoulutsang Y."/>
            <person name="Thoulutsang D."/>
            <person name="Topham K."/>
            <person name="Topping I."/>
            <person name="Tsamla T."/>
            <person name="Vassiliev H."/>
            <person name="Vo A."/>
            <person name="Wangchuk T."/>
            <person name="Wangdi T."/>
            <person name="Weiand M."/>
            <person name="Wilkinson J."/>
            <person name="Wilson A."/>
            <person name="Yadav S."/>
            <person name="Young G."/>
            <person name="Yu Q."/>
            <person name="Zembek L."/>
            <person name="Zhong D."/>
            <person name="Zimmer A."/>
            <person name="Zwirko Z."/>
            <person name="Jaffe D.B."/>
            <person name="Alvarez P."/>
            <person name="Brockman W."/>
            <person name="Butler J."/>
            <person name="Chin C."/>
            <person name="Gnerre S."/>
            <person name="Grabherr M."/>
            <person name="Kleber M."/>
            <person name="Mauceli E."/>
            <person name="MacCallum I."/>
        </authorList>
    </citation>
    <scope>NUCLEOTIDE SEQUENCE [LARGE SCALE GENOMIC DNA]</scope>
    <source>
        <strain evidence="3">Tucson 14024-0371.13</strain>
    </source>
</reference>
<dbReference type="AlphaFoldDB" id="A0A0N8P0P3"/>
<evidence type="ECO:0000256" key="1">
    <source>
        <dbReference type="SAM" id="MobiDB-lite"/>
    </source>
</evidence>
<dbReference type="EMBL" id="CH902618">
    <property type="protein sequence ID" value="KPU77684.1"/>
    <property type="molecule type" value="Genomic_DNA"/>
</dbReference>
<feature type="region of interest" description="Disordered" evidence="1">
    <location>
        <begin position="56"/>
        <end position="81"/>
    </location>
</feature>
<proteinExistence type="predicted"/>
<dbReference type="Proteomes" id="UP000007801">
    <property type="component" value="Unassembled WGS sequence"/>
</dbReference>
<keyword evidence="3" id="KW-1185">Reference proteome</keyword>
<gene>
    <name evidence="2" type="primary">Dana\GF26249</name>
    <name evidence="2" type="ORF">GF26249</name>
</gene>
<sequence>MASNGYGMVPKVCKQLLLGIWSKIGKNVPYKVHYCFLEKSSPRICTTCGKYTPPPALGPTSTSTSTIRTRQKGPPSEERANASQALNCAFRPARLAAPLHSWLIV</sequence>
<accession>A0A0N8P0P3</accession>
<evidence type="ECO:0000313" key="2">
    <source>
        <dbReference type="EMBL" id="KPU77684.1"/>
    </source>
</evidence>
<dbReference type="OrthoDB" id="10582409at2759"/>